<dbReference type="EMBL" id="UINC01030060">
    <property type="protein sequence ID" value="SVB13840.1"/>
    <property type="molecule type" value="Genomic_DNA"/>
</dbReference>
<reference evidence="1" key="1">
    <citation type="submission" date="2018-05" db="EMBL/GenBank/DDBJ databases">
        <authorList>
            <person name="Lanie J.A."/>
            <person name="Ng W.-L."/>
            <person name="Kazmierczak K.M."/>
            <person name="Andrzejewski T.M."/>
            <person name="Davidsen T.M."/>
            <person name="Wayne K.J."/>
            <person name="Tettelin H."/>
            <person name="Glass J.I."/>
            <person name="Rusch D."/>
            <person name="Podicherti R."/>
            <person name="Tsui H.-C.T."/>
            <person name="Winkler M.E."/>
        </authorList>
    </citation>
    <scope>NUCLEOTIDE SEQUENCE</scope>
</reference>
<accession>A0A382BJ23</accession>
<dbReference type="AlphaFoldDB" id="A0A382BJ23"/>
<proteinExistence type="predicted"/>
<evidence type="ECO:0000313" key="1">
    <source>
        <dbReference type="EMBL" id="SVB13840.1"/>
    </source>
</evidence>
<sequence>TMVDDELVYTGLIELQEWMLQENRSPGRIAPPLIHGTPASGYEYKVGFIMRNTKAIFHLQEENPMKKIRCFLAPPSGL</sequence>
<feature type="non-terminal residue" evidence="1">
    <location>
        <position position="1"/>
    </location>
</feature>
<organism evidence="1">
    <name type="scientific">marine metagenome</name>
    <dbReference type="NCBI Taxonomy" id="408172"/>
    <lineage>
        <taxon>unclassified sequences</taxon>
        <taxon>metagenomes</taxon>
        <taxon>ecological metagenomes</taxon>
    </lineage>
</organism>
<name>A0A382BJ23_9ZZZZ</name>
<protein>
    <submittedName>
        <fullName evidence="1">Uncharacterized protein</fullName>
    </submittedName>
</protein>
<gene>
    <name evidence="1" type="ORF">METZ01_LOCUS166694</name>
</gene>